<sequence>MCISVNEIRMMNCIIHIYVLGNLFSQTYPSAYSTEDLNGLWTQHTTLQSTPYTTVFYVSEVNHTWDRTVDNCIDGWTLSGEKMFNSCRSESCQTINANKILPNVKKKPRFLWVDGYVVRSPVMEYYECLHLTDLQNTVKALKNMKTLNHNGVEKCSLFCKQDQYLKDKDLILLQNDTCYCVRDATLRQWNYQDKALKVSTKSCDTRCDGDIFDRCGGRTNLFAAYKLIGLPISEEIGGNCFFNVGTSQHVNRISCKEGLSSKCEEVMTSDGNRNIDVKCVANKRNWYDTRKTCNIFKKYIQLLNNKCGDNIEIADKIWHNRFVKERIVWNTDIPIDRYHTNGYSCLAMKLTEDSNYILTAQKCDKKYHSLCQKDVWDTKVITTNNEQETGYSKGSMVSMYVGIAVALTVLLILVIALAVCIRRRKRYKPKDESAAPDVYYSTVTGDQIQENQSNTTDGANAIQSNANIKDSSTTINTYTDNDQQDIHKKGAIYDQAGLQECNEYDVSSTCKKYSPKVEEDVCYYDHNRDADTMYDATDTNGLIQRNEMSQIYDHTREINNDYDVSHAYRQHDKTINESVYSQSDF</sequence>
<evidence type="ECO:0008006" key="4">
    <source>
        <dbReference type="Google" id="ProtNLM"/>
    </source>
</evidence>
<dbReference type="OrthoDB" id="6140082at2759"/>
<gene>
    <name evidence="2" type="ORF">MGAL_10B048404</name>
</gene>
<dbReference type="AlphaFoldDB" id="A0A8B6HPW1"/>
<name>A0A8B6HPW1_MYTGA</name>
<organism evidence="2 3">
    <name type="scientific">Mytilus galloprovincialis</name>
    <name type="common">Mediterranean mussel</name>
    <dbReference type="NCBI Taxonomy" id="29158"/>
    <lineage>
        <taxon>Eukaryota</taxon>
        <taxon>Metazoa</taxon>
        <taxon>Spiralia</taxon>
        <taxon>Lophotrochozoa</taxon>
        <taxon>Mollusca</taxon>
        <taxon>Bivalvia</taxon>
        <taxon>Autobranchia</taxon>
        <taxon>Pteriomorphia</taxon>
        <taxon>Mytilida</taxon>
        <taxon>Mytiloidea</taxon>
        <taxon>Mytilidae</taxon>
        <taxon>Mytilinae</taxon>
        <taxon>Mytilus</taxon>
    </lineage>
</organism>
<feature type="transmembrane region" description="Helical" evidence="1">
    <location>
        <begin position="397"/>
        <end position="421"/>
    </location>
</feature>
<dbReference type="EMBL" id="UYJE01010333">
    <property type="protein sequence ID" value="VDI82259.1"/>
    <property type="molecule type" value="Genomic_DNA"/>
</dbReference>
<keyword evidence="1" id="KW-0812">Transmembrane</keyword>
<proteinExistence type="predicted"/>
<evidence type="ECO:0000313" key="2">
    <source>
        <dbReference type="EMBL" id="VDI82259.1"/>
    </source>
</evidence>
<evidence type="ECO:0000313" key="3">
    <source>
        <dbReference type="Proteomes" id="UP000596742"/>
    </source>
</evidence>
<keyword evidence="1" id="KW-1133">Transmembrane helix</keyword>
<reference evidence="2" key="1">
    <citation type="submission" date="2018-11" db="EMBL/GenBank/DDBJ databases">
        <authorList>
            <person name="Alioto T."/>
            <person name="Alioto T."/>
        </authorList>
    </citation>
    <scope>NUCLEOTIDE SEQUENCE</scope>
</reference>
<accession>A0A8B6HPW1</accession>
<dbReference type="Proteomes" id="UP000596742">
    <property type="component" value="Unassembled WGS sequence"/>
</dbReference>
<protein>
    <recommendedName>
        <fullName evidence="4">WSC domain-containing protein</fullName>
    </recommendedName>
</protein>
<keyword evidence="3" id="KW-1185">Reference proteome</keyword>
<keyword evidence="1" id="KW-0472">Membrane</keyword>
<evidence type="ECO:0000256" key="1">
    <source>
        <dbReference type="SAM" id="Phobius"/>
    </source>
</evidence>
<comment type="caution">
    <text evidence="2">The sequence shown here is derived from an EMBL/GenBank/DDBJ whole genome shotgun (WGS) entry which is preliminary data.</text>
</comment>